<dbReference type="EMBL" id="RWGY01000341">
    <property type="protein sequence ID" value="TVU02290.1"/>
    <property type="molecule type" value="Genomic_DNA"/>
</dbReference>
<dbReference type="GO" id="GO:0020037">
    <property type="term" value="F:heme binding"/>
    <property type="evidence" value="ECO:0007669"/>
    <property type="project" value="InterPro"/>
</dbReference>
<evidence type="ECO:0000256" key="7">
    <source>
        <dbReference type="RuleBase" id="RU000461"/>
    </source>
</evidence>
<dbReference type="GO" id="GO:0016709">
    <property type="term" value="F:oxidoreductase activity, acting on paired donors, with incorporation or reduction of molecular oxygen, NAD(P)H as one donor, and incorporation of one atom of oxygen"/>
    <property type="evidence" value="ECO:0007669"/>
    <property type="project" value="UniProtKB-ARBA"/>
</dbReference>
<keyword evidence="4 7" id="KW-0560">Oxidoreductase</keyword>
<dbReference type="InterPro" id="IPR002401">
    <property type="entry name" value="Cyt_P450_E_grp-I"/>
</dbReference>
<dbReference type="GO" id="GO:0051502">
    <property type="term" value="P:diterpene phytoalexin biosynthetic process"/>
    <property type="evidence" value="ECO:0007669"/>
    <property type="project" value="UniProtKB-ARBA"/>
</dbReference>
<keyword evidence="5 6" id="KW-0408">Iron</keyword>
<dbReference type="PRINTS" id="PR00385">
    <property type="entry name" value="P450"/>
</dbReference>
<name>A0A5J9STM2_9POAL</name>
<comment type="similarity">
    <text evidence="1 7">Belongs to the cytochrome P450 family.</text>
</comment>
<sequence length="508" mass="56335">MVSWRESSAMAPLLLAVLVVSFGLILISTYAIQLINDARRRLPPGPLPLPLVGNLLNIDGGKPHRSLARLAERYGSLMSIRLGVVHAVVISSSEAAEELYQKHKAVLADRPAIDAWHGNGHRANSYISSPPNARWRALRKFCATELFAPSRLNALRPLRKQKVQELLRCVAHQAALGEPVNVVDQAFTAFMNILSGMVFSVDLDHGPSVRGLKDLAKESSVLATAPNVSDFFPAIAAADLQGVRHKMARVVAAAYQIIDQQFEQRLRGREAGEPNKDDMLDAVLDKEREWRQDGSMIDRCAIKGMLMDLFFAGAGTSSSTVEWAMAELLQSPEVMKKVKRELRKVLGTKMQVEESDIGRLPYLQAVVKEVLRLHPPIAMTFYRAEATVQVQGYTIPEGTTIIMNIWAVHRNTDIWNDPDKFKPERFINSESDFSGKNCMLIPFGGGRRICPGLPLAQRAVHLVLASLLHQYNWVLPEEATENGIDMTEKYGIVVSMAHPLKAIAECDL</sequence>
<evidence type="ECO:0000256" key="6">
    <source>
        <dbReference type="PIRSR" id="PIRSR602401-1"/>
    </source>
</evidence>
<organism evidence="8 9">
    <name type="scientific">Eragrostis curvula</name>
    <name type="common">weeping love grass</name>
    <dbReference type="NCBI Taxonomy" id="38414"/>
    <lineage>
        <taxon>Eukaryota</taxon>
        <taxon>Viridiplantae</taxon>
        <taxon>Streptophyta</taxon>
        <taxon>Embryophyta</taxon>
        <taxon>Tracheophyta</taxon>
        <taxon>Spermatophyta</taxon>
        <taxon>Magnoliopsida</taxon>
        <taxon>Liliopsida</taxon>
        <taxon>Poales</taxon>
        <taxon>Poaceae</taxon>
        <taxon>PACMAD clade</taxon>
        <taxon>Chloridoideae</taxon>
        <taxon>Eragrostideae</taxon>
        <taxon>Eragrostidinae</taxon>
        <taxon>Eragrostis</taxon>
    </lineage>
</organism>
<evidence type="ECO:0008006" key="10">
    <source>
        <dbReference type="Google" id="ProtNLM"/>
    </source>
</evidence>
<dbReference type="PRINTS" id="PR00463">
    <property type="entry name" value="EP450I"/>
</dbReference>
<dbReference type="SUPFAM" id="SSF48264">
    <property type="entry name" value="Cytochrome P450"/>
    <property type="match status" value="1"/>
</dbReference>
<comment type="cofactor">
    <cofactor evidence="6">
        <name>heme</name>
        <dbReference type="ChEBI" id="CHEBI:30413"/>
    </cofactor>
</comment>
<evidence type="ECO:0000256" key="2">
    <source>
        <dbReference type="ARBA" id="ARBA00022723"/>
    </source>
</evidence>
<dbReference type="Proteomes" id="UP000324897">
    <property type="component" value="Unassembled WGS sequence"/>
</dbReference>
<protein>
    <recommendedName>
        <fullName evidence="10">Cytochrome P450</fullName>
    </recommendedName>
</protein>
<evidence type="ECO:0000313" key="8">
    <source>
        <dbReference type="EMBL" id="TVU02290.1"/>
    </source>
</evidence>
<feature type="non-terminal residue" evidence="8">
    <location>
        <position position="1"/>
    </location>
</feature>
<dbReference type="FunFam" id="1.10.630.10:FF:000007">
    <property type="entry name" value="Cytochrome P450 76C4"/>
    <property type="match status" value="1"/>
</dbReference>
<dbReference type="PANTHER" id="PTHR47950">
    <property type="entry name" value="CYTOCHROME P450, FAMILY 76, SUBFAMILY C, POLYPEPTIDE 5-RELATED"/>
    <property type="match status" value="1"/>
</dbReference>
<dbReference type="AlphaFoldDB" id="A0A5J9STM2"/>
<dbReference type="OrthoDB" id="6764281at2759"/>
<evidence type="ECO:0000256" key="3">
    <source>
        <dbReference type="ARBA" id="ARBA00022821"/>
    </source>
</evidence>
<dbReference type="InterPro" id="IPR017972">
    <property type="entry name" value="Cyt_P450_CS"/>
</dbReference>
<evidence type="ECO:0000313" key="9">
    <source>
        <dbReference type="Proteomes" id="UP000324897"/>
    </source>
</evidence>
<evidence type="ECO:0000256" key="4">
    <source>
        <dbReference type="ARBA" id="ARBA00023002"/>
    </source>
</evidence>
<dbReference type="PANTHER" id="PTHR47950:SF7">
    <property type="entry name" value="OS12G0196700 PROTEIN"/>
    <property type="match status" value="1"/>
</dbReference>
<keyword evidence="9" id="KW-1185">Reference proteome</keyword>
<dbReference type="Gene3D" id="1.10.630.10">
    <property type="entry name" value="Cytochrome P450"/>
    <property type="match status" value="1"/>
</dbReference>
<comment type="caution">
    <text evidence="8">The sequence shown here is derived from an EMBL/GenBank/DDBJ whole genome shotgun (WGS) entry which is preliminary data.</text>
</comment>
<evidence type="ECO:0000256" key="5">
    <source>
        <dbReference type="ARBA" id="ARBA00023004"/>
    </source>
</evidence>
<dbReference type="InterPro" id="IPR036396">
    <property type="entry name" value="Cyt_P450_sf"/>
</dbReference>
<keyword evidence="2 6" id="KW-0479">Metal-binding</keyword>
<keyword evidence="7" id="KW-0503">Monooxygenase</keyword>
<gene>
    <name evidence="8" type="ORF">EJB05_52225</name>
</gene>
<dbReference type="Pfam" id="PF00067">
    <property type="entry name" value="p450"/>
    <property type="match status" value="1"/>
</dbReference>
<feature type="binding site" description="axial binding residue" evidence="6">
    <location>
        <position position="450"/>
    </location>
    <ligand>
        <name>heme</name>
        <dbReference type="ChEBI" id="CHEBI:30413"/>
    </ligand>
    <ligandPart>
        <name>Fe</name>
        <dbReference type="ChEBI" id="CHEBI:18248"/>
    </ligandPart>
</feature>
<keyword evidence="6 7" id="KW-0349">Heme</keyword>
<keyword evidence="3" id="KW-0611">Plant defense</keyword>
<dbReference type="GO" id="GO:0005506">
    <property type="term" value="F:iron ion binding"/>
    <property type="evidence" value="ECO:0007669"/>
    <property type="project" value="InterPro"/>
</dbReference>
<dbReference type="GO" id="GO:0006952">
    <property type="term" value="P:defense response"/>
    <property type="evidence" value="ECO:0007669"/>
    <property type="project" value="UniProtKB-KW"/>
</dbReference>
<proteinExistence type="inferred from homology"/>
<dbReference type="PROSITE" id="PS00086">
    <property type="entry name" value="CYTOCHROME_P450"/>
    <property type="match status" value="1"/>
</dbReference>
<dbReference type="Gramene" id="TVU02290">
    <property type="protein sequence ID" value="TVU02290"/>
    <property type="gene ID" value="EJB05_52225"/>
</dbReference>
<reference evidence="8 9" key="1">
    <citation type="journal article" date="2019" name="Sci. Rep.">
        <title>A high-quality genome of Eragrostis curvula grass provides insights into Poaceae evolution and supports new strategies to enhance forage quality.</title>
        <authorList>
            <person name="Carballo J."/>
            <person name="Santos B.A.C.M."/>
            <person name="Zappacosta D."/>
            <person name="Garbus I."/>
            <person name="Selva J.P."/>
            <person name="Gallo C.A."/>
            <person name="Diaz A."/>
            <person name="Albertini E."/>
            <person name="Caccamo M."/>
            <person name="Echenique V."/>
        </authorList>
    </citation>
    <scope>NUCLEOTIDE SEQUENCE [LARGE SCALE GENOMIC DNA]</scope>
    <source>
        <strain evidence="9">cv. Victoria</strain>
        <tissue evidence="8">Leaf</tissue>
    </source>
</reference>
<accession>A0A5J9STM2</accession>
<evidence type="ECO:0000256" key="1">
    <source>
        <dbReference type="ARBA" id="ARBA00010617"/>
    </source>
</evidence>
<dbReference type="InterPro" id="IPR001128">
    <property type="entry name" value="Cyt_P450"/>
</dbReference>
<dbReference type="CDD" id="cd11073">
    <property type="entry name" value="CYP76-like"/>
    <property type="match status" value="1"/>
</dbReference>